<feature type="compositionally biased region" description="Acidic residues" evidence="1">
    <location>
        <begin position="514"/>
        <end position="530"/>
    </location>
</feature>
<evidence type="ECO:0000313" key="5">
    <source>
        <dbReference type="Proteomes" id="UP000033188"/>
    </source>
</evidence>
<dbReference type="Proteomes" id="UP000033188">
    <property type="component" value="Chromosome 1"/>
</dbReference>
<sequence>MKLIVAYITTIFSLLAFRAQSFSIEMVMNRCVLGPGHGCTPKMTIVTKGDAQPIIEVMKLNDGNVPSVEQSHAHYNTDSEADNDGYVSSDVPSPTGFPMVCERCYKDISPRRSSSSFETEKNNALGNDSSEGDNDSVKENANDDDQDEEEFVDDDDSTDALDPDEYAMRGYEDSVGNGQTSYLEMERCLQYQRMGCPYTLRSQRSTYNPQYYTAFSPRYARTDDGAQLDSSSDDNRASGDETESTCPFANRSQQPLYYSYSQPQYRVNYKPTCRRYIRYFSPCRPRPCRQTGYQPSRYGNSFNNEINYALEVVRPIERSEDYESESKGSTFQVNHNDSNEGDENGNFHTRDLINDSENGRDASTTVRVTNGMFNVDVGKSADSVMKHYRDLQTERAATNAGVKDTGNTEKTDDIYNMSFIETARQISYANNYASVAPHLRNQPSGGMMSNGQKDPTFYELGSNNNMTPTNGITYKKRNRDKSVARLREDDDYAVDFDNFMAEGLENNGANENEANGDPELVGEDYDDNEDDNKAQLKEQNDERDDDYLEQIDQRENDEHENNKHENDKHENDKRDNDYLDEILEPKREGIDEILEPKREGIDEILEPKREGIDEILEPKREGIDEILEPKREGIDEILEPKREGIDEILEPKREGIDEILEPKREGIDEILEPKREGIDEILEPKREGIDEILEPKREGIDEILEPKREGIDEILEPKREGIDEILEPKREGIDEILEPKREGIDEILEPKREGIDEILEHENEGIDEILEPKNEGIDDILEPKREGIDDILEPKREDIDDNGNDDEADAETANDNAEKEDGEMENDVSNATAESSSPTDDAFPEDSDDESDDVTDVADYIREQNVDVLRTPPGLEYLGSGYDMVKGNPLGDTITLLDPGYRANIIQMHWRKDFEGVSNSLLYMQPKGAWVRSYVSCHKSDTVSEVGKSKSLKNALSVDASVSAEVPGDSLKFAASASYNNVKNSESQKGLKKYVSRSYCLNYVAGIPSSIPWDYTTAFTIALKQLPTKFEHERDGVICSPSIYRDNPTSKACLDLGVRPWMRFFTIFGTHVTTKIYLGGKMVTLIETKASQEAKLKKLGIDVKAEISVQAQVATANGAVGVGVSKLKDSKNESLDSKKSTLALGGDIYGKGKNLSFNDWAETVSSFSMPVKAEYTPIANFLGKNFVDAYNDAYVFYGKVLVGENV</sequence>
<feature type="region of interest" description="Disordered" evidence="1">
    <location>
        <begin position="319"/>
        <end position="362"/>
    </location>
</feature>
<feature type="compositionally biased region" description="Acidic residues" evidence="1">
    <location>
        <begin position="142"/>
        <end position="165"/>
    </location>
</feature>
<feature type="compositionally biased region" description="Low complexity" evidence="1">
    <location>
        <begin position="504"/>
        <end position="513"/>
    </location>
</feature>
<evidence type="ECO:0000256" key="2">
    <source>
        <dbReference type="SAM" id="SignalP"/>
    </source>
</evidence>
<dbReference type="RefSeq" id="XP_012766172.1">
    <property type="nucleotide sequence ID" value="XM_012910718.1"/>
</dbReference>
<dbReference type="STRING" id="5866.A0A061CZD6"/>
<feature type="domain" description="MACPF" evidence="3">
    <location>
        <begin position="861"/>
        <end position="1206"/>
    </location>
</feature>
<gene>
    <name evidence="4" type="ORF">BBBOND_0103080</name>
</gene>
<feature type="compositionally biased region" description="Basic and acidic residues" evidence="1">
    <location>
        <begin position="748"/>
        <end position="798"/>
    </location>
</feature>
<dbReference type="Gene3D" id="1.20.120.20">
    <property type="entry name" value="Apolipoprotein"/>
    <property type="match status" value="1"/>
</dbReference>
<dbReference type="PANTHER" id="PTHR47883:SF12">
    <property type="entry name" value="SEA DOMAIN-CONTAINING PROTEIN"/>
    <property type="match status" value="1"/>
</dbReference>
<keyword evidence="5" id="KW-1185">Reference proteome</keyword>
<feature type="compositionally biased region" description="Acidic residues" evidence="1">
    <location>
        <begin position="842"/>
        <end position="853"/>
    </location>
</feature>
<protein>
    <submittedName>
        <fullName evidence="4">Mac/perforin domain containing protein, putative</fullName>
    </submittedName>
</protein>
<dbReference type="EMBL" id="LK391707">
    <property type="protein sequence ID" value="CDR93986.1"/>
    <property type="molecule type" value="Genomic_DNA"/>
</dbReference>
<evidence type="ECO:0000259" key="3">
    <source>
        <dbReference type="PROSITE" id="PS51412"/>
    </source>
</evidence>
<feature type="compositionally biased region" description="Basic and acidic residues" evidence="1">
    <location>
        <begin position="348"/>
        <end position="360"/>
    </location>
</feature>
<proteinExistence type="predicted"/>
<name>A0A061CZD6_BABBI</name>
<accession>A0A061CZD6</accession>
<dbReference type="GeneID" id="24562527"/>
<dbReference type="AlphaFoldDB" id="A0A061CZD6"/>
<dbReference type="InterPro" id="IPR020864">
    <property type="entry name" value="MACPF"/>
</dbReference>
<reference evidence="5" key="1">
    <citation type="journal article" date="2014" name="Nucleic Acids Res.">
        <title>The evolutionary dynamics of variant antigen genes in Babesia reveal a history of genomic innovation underlying host-parasite interaction.</title>
        <authorList>
            <person name="Jackson A.P."/>
            <person name="Otto T.D."/>
            <person name="Darby A."/>
            <person name="Ramaprasad A."/>
            <person name="Xia D."/>
            <person name="Echaide I.E."/>
            <person name="Farber M."/>
            <person name="Gahlot S."/>
            <person name="Gamble J."/>
            <person name="Gupta D."/>
            <person name="Gupta Y."/>
            <person name="Jackson L."/>
            <person name="Malandrin L."/>
            <person name="Malas T.B."/>
            <person name="Moussa E."/>
            <person name="Nair M."/>
            <person name="Reid A.J."/>
            <person name="Sanders M."/>
            <person name="Sharma J."/>
            <person name="Tracey A."/>
            <person name="Quail M.A."/>
            <person name="Weir W."/>
            <person name="Wastling J.M."/>
            <person name="Hall N."/>
            <person name="Willadsen P."/>
            <person name="Lingelbach K."/>
            <person name="Shiels B."/>
            <person name="Tait A."/>
            <person name="Berriman M."/>
            <person name="Allred D.R."/>
            <person name="Pain A."/>
        </authorList>
    </citation>
    <scope>NUCLEOTIDE SEQUENCE [LARGE SCALE GENOMIC DNA]</scope>
    <source>
        <strain evidence="5">Bond</strain>
    </source>
</reference>
<feature type="compositionally biased region" description="Basic and acidic residues" evidence="1">
    <location>
        <begin position="531"/>
        <end position="540"/>
    </location>
</feature>
<dbReference type="OMA" id="EPKREGI"/>
<dbReference type="PANTHER" id="PTHR47883">
    <property type="entry name" value="YIPPEE DOMAIN-CONTAINING PROTEIN"/>
    <property type="match status" value="1"/>
</dbReference>
<feature type="compositionally biased region" description="Polar residues" evidence="1">
    <location>
        <begin position="327"/>
        <end position="336"/>
    </location>
</feature>
<feature type="region of interest" description="Disordered" evidence="1">
    <location>
        <begin position="504"/>
        <end position="584"/>
    </location>
</feature>
<feature type="compositionally biased region" description="Polar residues" evidence="1">
    <location>
        <begin position="112"/>
        <end position="129"/>
    </location>
</feature>
<feature type="compositionally biased region" description="Polar residues" evidence="1">
    <location>
        <begin position="827"/>
        <end position="837"/>
    </location>
</feature>
<dbReference type="SUPFAM" id="SSF58113">
    <property type="entry name" value="Apolipoprotein A-I"/>
    <property type="match status" value="2"/>
</dbReference>
<feature type="compositionally biased region" description="Basic and acidic residues" evidence="1">
    <location>
        <begin position="551"/>
        <end position="584"/>
    </location>
</feature>
<evidence type="ECO:0000256" key="1">
    <source>
        <dbReference type="SAM" id="MobiDB-lite"/>
    </source>
</evidence>
<dbReference type="PROSITE" id="PS51412">
    <property type="entry name" value="MACPF_2"/>
    <property type="match status" value="1"/>
</dbReference>
<evidence type="ECO:0000313" key="4">
    <source>
        <dbReference type="EMBL" id="CDR93986.1"/>
    </source>
</evidence>
<feature type="chain" id="PRO_5001595601" evidence="2">
    <location>
        <begin position="22"/>
        <end position="1206"/>
    </location>
</feature>
<feature type="compositionally biased region" description="Acidic residues" evidence="1">
    <location>
        <begin position="799"/>
        <end position="826"/>
    </location>
</feature>
<organism evidence="4 5">
    <name type="scientific">Babesia bigemina</name>
    <dbReference type="NCBI Taxonomy" id="5866"/>
    <lineage>
        <taxon>Eukaryota</taxon>
        <taxon>Sar</taxon>
        <taxon>Alveolata</taxon>
        <taxon>Apicomplexa</taxon>
        <taxon>Aconoidasida</taxon>
        <taxon>Piroplasmida</taxon>
        <taxon>Babesiidae</taxon>
        <taxon>Babesia</taxon>
    </lineage>
</organism>
<dbReference type="KEGG" id="bbig:BBBOND_0103080"/>
<feature type="signal peptide" evidence="2">
    <location>
        <begin position="1"/>
        <end position="21"/>
    </location>
</feature>
<keyword evidence="2" id="KW-0732">Signal</keyword>
<dbReference type="OrthoDB" id="5954510at2759"/>
<feature type="region of interest" description="Disordered" evidence="1">
    <location>
        <begin position="218"/>
        <end position="248"/>
    </location>
</feature>
<dbReference type="Pfam" id="PF01823">
    <property type="entry name" value="MACPF"/>
    <property type="match status" value="1"/>
</dbReference>
<dbReference type="VEuPathDB" id="PiroplasmaDB:BBBOND_0103080"/>
<feature type="region of interest" description="Disordered" evidence="1">
    <location>
        <begin position="112"/>
        <end position="177"/>
    </location>
</feature>
<feature type="region of interest" description="Disordered" evidence="1">
    <location>
        <begin position="748"/>
        <end position="853"/>
    </location>
</feature>